<protein>
    <submittedName>
        <fullName evidence="1">Uncharacterized protein</fullName>
    </submittedName>
</protein>
<sequence>MIIALLIEKGIFGSDDVQKIIDKAPAEVSELVTLRLKPFQK</sequence>
<dbReference type="AlphaFoldDB" id="A0A256G4K6"/>
<evidence type="ECO:0000313" key="1">
    <source>
        <dbReference type="EMBL" id="OYR21968.1"/>
    </source>
</evidence>
<accession>A0A256G4K6</accession>
<reference evidence="1 2" key="1">
    <citation type="submission" date="2017-07" db="EMBL/GenBank/DDBJ databases">
        <title>Phylogenetic study on the rhizospheric bacterium Ochrobactrum sp. A44.</title>
        <authorList>
            <person name="Krzyzanowska D.M."/>
            <person name="Ossowicki A."/>
            <person name="Rajewska M."/>
            <person name="Maciag T."/>
            <person name="Kaczynski Z."/>
            <person name="Czerwicka M."/>
            <person name="Jafra S."/>
        </authorList>
    </citation>
    <scope>NUCLEOTIDE SEQUENCE [LARGE SCALE GENOMIC DNA]</scope>
    <source>
        <strain evidence="1 2">CCUG 30717</strain>
    </source>
</reference>
<comment type="caution">
    <text evidence="1">The sequence shown here is derived from an EMBL/GenBank/DDBJ whole genome shotgun (WGS) entry which is preliminary data.</text>
</comment>
<name>A0A256G4K6_9HYPH</name>
<organism evidence="1 2">
    <name type="scientific">Brucella pseudogrignonensis</name>
    <dbReference type="NCBI Taxonomy" id="419475"/>
    <lineage>
        <taxon>Bacteria</taxon>
        <taxon>Pseudomonadati</taxon>
        <taxon>Pseudomonadota</taxon>
        <taxon>Alphaproteobacteria</taxon>
        <taxon>Hyphomicrobiales</taxon>
        <taxon>Brucellaceae</taxon>
        <taxon>Brucella/Ochrobactrum group</taxon>
        <taxon>Brucella</taxon>
    </lineage>
</organism>
<proteinExistence type="predicted"/>
<evidence type="ECO:0000313" key="2">
    <source>
        <dbReference type="Proteomes" id="UP000216188"/>
    </source>
</evidence>
<gene>
    <name evidence="1" type="ORF">CEV34_4769</name>
</gene>
<dbReference type="Proteomes" id="UP000216188">
    <property type="component" value="Unassembled WGS sequence"/>
</dbReference>
<keyword evidence="2" id="KW-1185">Reference proteome</keyword>
<dbReference type="EMBL" id="NNRM01000046">
    <property type="protein sequence ID" value="OYR21968.1"/>
    <property type="molecule type" value="Genomic_DNA"/>
</dbReference>